<dbReference type="Proteomes" id="UP000323164">
    <property type="component" value="Unassembled WGS sequence"/>
</dbReference>
<dbReference type="InterPro" id="IPR036388">
    <property type="entry name" value="WH-like_DNA-bd_sf"/>
</dbReference>
<protein>
    <submittedName>
        <fullName evidence="5">MarR family transcriptional regulator</fullName>
    </submittedName>
</protein>
<dbReference type="PANTHER" id="PTHR33164">
    <property type="entry name" value="TRANSCRIPTIONAL REGULATOR, MARR FAMILY"/>
    <property type="match status" value="1"/>
</dbReference>
<dbReference type="InterPro" id="IPR036390">
    <property type="entry name" value="WH_DNA-bd_sf"/>
</dbReference>
<dbReference type="RefSeq" id="WP_149353117.1">
    <property type="nucleotide sequence ID" value="NZ_VTRV01000099.1"/>
</dbReference>
<dbReference type="AlphaFoldDB" id="A0A5D8Z7X3"/>
<dbReference type="InterPro" id="IPR000835">
    <property type="entry name" value="HTH_MarR-typ"/>
</dbReference>
<dbReference type="EMBL" id="VTRV01000099">
    <property type="protein sequence ID" value="TZF88754.1"/>
    <property type="molecule type" value="Genomic_DNA"/>
</dbReference>
<dbReference type="InterPro" id="IPR039422">
    <property type="entry name" value="MarR/SlyA-like"/>
</dbReference>
<evidence type="ECO:0000256" key="2">
    <source>
        <dbReference type="ARBA" id="ARBA00023125"/>
    </source>
</evidence>
<dbReference type="Pfam" id="PF01047">
    <property type="entry name" value="MarR"/>
    <property type="match status" value="1"/>
</dbReference>
<comment type="caution">
    <text evidence="5">The sequence shown here is derived from an EMBL/GenBank/DDBJ whole genome shotgun (WGS) entry which is preliminary data.</text>
</comment>
<evidence type="ECO:0000259" key="4">
    <source>
        <dbReference type="PROSITE" id="PS50995"/>
    </source>
</evidence>
<keyword evidence="3" id="KW-0804">Transcription</keyword>
<dbReference type="SMART" id="SM00347">
    <property type="entry name" value="HTH_MARR"/>
    <property type="match status" value="1"/>
</dbReference>
<keyword evidence="6" id="KW-1185">Reference proteome</keyword>
<reference evidence="5 6" key="1">
    <citation type="submission" date="2019-08" db="EMBL/GenBank/DDBJ databases">
        <title>Draft genome sequence of Lysobacter sp. UKS-15.</title>
        <authorList>
            <person name="Im W.-T."/>
        </authorList>
    </citation>
    <scope>NUCLEOTIDE SEQUENCE [LARGE SCALE GENOMIC DNA]</scope>
    <source>
        <strain evidence="5 6">UKS-15</strain>
    </source>
</reference>
<dbReference type="SUPFAM" id="SSF46785">
    <property type="entry name" value="Winged helix' DNA-binding domain"/>
    <property type="match status" value="1"/>
</dbReference>
<gene>
    <name evidence="5" type="ORF">FW784_09535</name>
</gene>
<dbReference type="InterPro" id="IPR023187">
    <property type="entry name" value="Tscrpt_reg_MarR-type_CS"/>
</dbReference>
<keyword evidence="1" id="KW-0805">Transcription regulation</keyword>
<accession>A0A5D8Z7X3</accession>
<dbReference type="PANTHER" id="PTHR33164:SF64">
    <property type="entry name" value="TRANSCRIPTIONAL REGULATOR SLYA"/>
    <property type="match status" value="1"/>
</dbReference>
<proteinExistence type="predicted"/>
<dbReference type="GO" id="GO:0003677">
    <property type="term" value="F:DNA binding"/>
    <property type="evidence" value="ECO:0007669"/>
    <property type="project" value="UniProtKB-KW"/>
</dbReference>
<dbReference type="Gene3D" id="1.10.10.10">
    <property type="entry name" value="Winged helix-like DNA-binding domain superfamily/Winged helix DNA-binding domain"/>
    <property type="match status" value="1"/>
</dbReference>
<dbReference type="GO" id="GO:0003700">
    <property type="term" value="F:DNA-binding transcription factor activity"/>
    <property type="evidence" value="ECO:0007669"/>
    <property type="project" value="InterPro"/>
</dbReference>
<feature type="domain" description="HTH marR-type" evidence="4">
    <location>
        <begin position="9"/>
        <end position="142"/>
    </location>
</feature>
<dbReference type="PRINTS" id="PR00598">
    <property type="entry name" value="HTHMARR"/>
</dbReference>
<organism evidence="5 6">
    <name type="scientific">Cognatilysobacter lacus</name>
    <dbReference type="NCBI Taxonomy" id="1643323"/>
    <lineage>
        <taxon>Bacteria</taxon>
        <taxon>Pseudomonadati</taxon>
        <taxon>Pseudomonadota</taxon>
        <taxon>Gammaproteobacteria</taxon>
        <taxon>Lysobacterales</taxon>
        <taxon>Lysobacteraceae</taxon>
        <taxon>Cognatilysobacter</taxon>
    </lineage>
</organism>
<dbReference type="PROSITE" id="PS50995">
    <property type="entry name" value="HTH_MARR_2"/>
    <property type="match status" value="1"/>
</dbReference>
<sequence length="149" mass="16438">MTTPQSCNGSSLGLLFRQVRDAMWAWMERELAAGGHDLTFSQYITLKTLSAGRAGVTELARAAQLHPGAMTRVLDRLEAQGLVARVTDPQDRRALHVDLTDAGRRLWDVVGDYGRRVHTQAMQGLDDAEQAQLLDLLARVRENLTPGSD</sequence>
<dbReference type="OrthoDB" id="32523at2"/>
<dbReference type="PROSITE" id="PS01117">
    <property type="entry name" value="HTH_MARR_1"/>
    <property type="match status" value="1"/>
</dbReference>
<name>A0A5D8Z7X3_9GAMM</name>
<keyword evidence="2" id="KW-0238">DNA-binding</keyword>
<evidence type="ECO:0000313" key="5">
    <source>
        <dbReference type="EMBL" id="TZF88754.1"/>
    </source>
</evidence>
<evidence type="ECO:0000313" key="6">
    <source>
        <dbReference type="Proteomes" id="UP000323164"/>
    </source>
</evidence>
<dbReference type="GO" id="GO:0006950">
    <property type="term" value="P:response to stress"/>
    <property type="evidence" value="ECO:0007669"/>
    <property type="project" value="TreeGrafter"/>
</dbReference>
<evidence type="ECO:0000256" key="3">
    <source>
        <dbReference type="ARBA" id="ARBA00023163"/>
    </source>
</evidence>
<evidence type="ECO:0000256" key="1">
    <source>
        <dbReference type="ARBA" id="ARBA00023015"/>
    </source>
</evidence>